<dbReference type="EC" id="3.2.1.-" evidence="11"/>
<sequence length="329" mass="34282">MKSSAARTATRWIAPLFAVTALAGAGALAQPVHPGAVIEVHLASDGNPLAGQTFYVDPNSKAMRAAKSDPSPELQMIANTPHAYWMDNVSTFAVDAKYIQTAQAAGTMPILALYGIPNRDCGSYAAGGFGSAAAYRGWIDGVAGAIGSGPAAVILEPDALAMADCLSADQRQERFDLIRYAVDTLTRNPATAVYVDAGHSRWVKAEDMAARLNDVGVAKARGFSLNTANFFTTEEEIGYGEAISGLTNGAHYVIDTSRNGVGPVDSDSWCNPPGRALGSPPTTATAGPHADAYLWVKRPGESDGSCNGQPSAGTFVSQYAIDLARNAGR</sequence>
<name>A0A0K0X209_MYCGD</name>
<keyword evidence="5 11" id="KW-0119">Carbohydrate metabolism</keyword>
<dbReference type="GO" id="GO:0030245">
    <property type="term" value="P:cellulose catabolic process"/>
    <property type="evidence" value="ECO:0007669"/>
    <property type="project" value="UniProtKB-KW"/>
</dbReference>
<keyword evidence="2 11" id="KW-0378">Hydrolase</keyword>
<feature type="binding site" evidence="9">
    <location>
        <position position="301"/>
    </location>
    <ligand>
        <name>substrate</name>
    </ligand>
</feature>
<keyword evidence="4" id="KW-1015">Disulfide bond</keyword>
<proteinExistence type="inferred from homology"/>
<dbReference type="Pfam" id="PF01341">
    <property type="entry name" value="Glyco_hydro_6"/>
    <property type="match status" value="1"/>
</dbReference>
<evidence type="ECO:0000256" key="5">
    <source>
        <dbReference type="ARBA" id="ARBA00023277"/>
    </source>
</evidence>
<keyword evidence="3 11" id="KW-0136">Cellulose degradation</keyword>
<dbReference type="PATRIC" id="fig|134601.6.peg.1193"/>
<feature type="binding site" evidence="9">
    <location>
        <position position="85"/>
    </location>
    <ligand>
        <name>substrate</name>
    </ligand>
</feature>
<dbReference type="PIRSF" id="PIRSF001100">
    <property type="entry name" value="Beta_cellobiohydrolase"/>
    <property type="match status" value="1"/>
</dbReference>
<evidence type="ECO:0000256" key="1">
    <source>
        <dbReference type="ARBA" id="ARBA00022729"/>
    </source>
</evidence>
<dbReference type="Proteomes" id="UP000062255">
    <property type="component" value="Chromosome"/>
</dbReference>
<feature type="chain" id="PRO_5039758251" description="Glucanase" evidence="11">
    <location>
        <begin position="30"/>
        <end position="329"/>
    </location>
</feature>
<evidence type="ECO:0000313" key="13">
    <source>
        <dbReference type="Proteomes" id="UP000062255"/>
    </source>
</evidence>
<feature type="binding site" evidence="9">
    <location>
        <position position="297"/>
    </location>
    <ligand>
        <name>substrate</name>
    </ligand>
</feature>
<evidence type="ECO:0000256" key="6">
    <source>
        <dbReference type="ARBA" id="ARBA00023295"/>
    </source>
</evidence>
<dbReference type="PRINTS" id="PR00733">
    <property type="entry name" value="GLHYDRLASE6"/>
</dbReference>
<evidence type="ECO:0000256" key="9">
    <source>
        <dbReference type="PIRSR" id="PIRSR001100-2"/>
    </source>
</evidence>
<dbReference type="InterPro" id="IPR016288">
    <property type="entry name" value="Beta_cellobiohydrolase"/>
</dbReference>
<dbReference type="InterPro" id="IPR001524">
    <property type="entry name" value="Glyco_hydro_6_CS"/>
</dbReference>
<dbReference type="KEGG" id="mgo:AFA91_05755"/>
<feature type="active site" description="Proton acceptor" evidence="8">
    <location>
        <position position="303"/>
    </location>
</feature>
<dbReference type="GO" id="GO:0004553">
    <property type="term" value="F:hydrolase activity, hydrolyzing O-glycosyl compounds"/>
    <property type="evidence" value="ECO:0007669"/>
    <property type="project" value="InterPro"/>
</dbReference>
<feature type="binding site" evidence="9">
    <location>
        <position position="199"/>
    </location>
    <ligand>
        <name>substrate</name>
    </ligand>
</feature>
<feature type="binding site" evidence="9">
    <location>
        <position position="229"/>
    </location>
    <ligand>
        <name>substrate</name>
    </ligand>
</feature>
<evidence type="ECO:0000256" key="7">
    <source>
        <dbReference type="ARBA" id="ARBA00023326"/>
    </source>
</evidence>
<evidence type="ECO:0000256" key="3">
    <source>
        <dbReference type="ARBA" id="ARBA00023001"/>
    </source>
</evidence>
<dbReference type="EMBL" id="CP012150">
    <property type="protein sequence ID" value="AKS31470.1"/>
    <property type="molecule type" value="Genomic_DNA"/>
</dbReference>
<accession>A0A0K0X209</accession>
<dbReference type="STRING" id="134601.AFA91_05755"/>
<feature type="binding site" evidence="9">
    <location>
        <position position="87"/>
    </location>
    <ligand>
        <name>substrate</name>
    </ligand>
</feature>
<dbReference type="SUPFAM" id="SSF51989">
    <property type="entry name" value="Glycosyl hydrolases family 6, cellulases"/>
    <property type="match status" value="1"/>
</dbReference>
<evidence type="ECO:0000256" key="2">
    <source>
        <dbReference type="ARBA" id="ARBA00022801"/>
    </source>
</evidence>
<dbReference type="PANTHER" id="PTHR34876:SF4">
    <property type="entry name" value="1,4-BETA-D-GLUCAN CELLOBIOHYDROLASE C-RELATED"/>
    <property type="match status" value="1"/>
</dbReference>
<evidence type="ECO:0000256" key="4">
    <source>
        <dbReference type="ARBA" id="ARBA00023157"/>
    </source>
</evidence>
<comment type="similarity">
    <text evidence="11">Belongs to the glycosyl hydrolase family 6.</text>
</comment>
<reference evidence="12 13" key="1">
    <citation type="submission" date="2015-07" db="EMBL/GenBank/DDBJ databases">
        <title>Complete genome sequence of Mycobacterium goodii X7B, a facultative thermophilic biodesulfurizing bacterium.</title>
        <authorList>
            <person name="Yu B."/>
            <person name="Li F."/>
            <person name="Xu P."/>
        </authorList>
    </citation>
    <scope>NUCLEOTIDE SEQUENCE [LARGE SCALE GENOMIC DNA]</scope>
    <source>
        <strain evidence="12 13">X7B</strain>
    </source>
</reference>
<keyword evidence="1 11" id="KW-0732">Signal</keyword>
<evidence type="ECO:0000313" key="12">
    <source>
        <dbReference type="EMBL" id="AKS31470.1"/>
    </source>
</evidence>
<keyword evidence="6 11" id="KW-0326">Glycosidase</keyword>
<protein>
    <recommendedName>
        <fullName evidence="11">Glucanase</fullName>
        <ecNumber evidence="11">3.2.1.-</ecNumber>
    </recommendedName>
</protein>
<dbReference type="PROSITE" id="PS00656">
    <property type="entry name" value="GLYCOSYL_HYDROL_F6_2"/>
    <property type="match status" value="1"/>
</dbReference>
<evidence type="ECO:0000256" key="11">
    <source>
        <dbReference type="RuleBase" id="RU361186"/>
    </source>
</evidence>
<evidence type="ECO:0000256" key="10">
    <source>
        <dbReference type="PROSITE-ProRule" id="PRU10057"/>
    </source>
</evidence>
<dbReference type="InterPro" id="IPR036434">
    <property type="entry name" value="Beta_cellobiohydrolase_sf"/>
</dbReference>
<keyword evidence="7 11" id="KW-0624">Polysaccharide degradation</keyword>
<dbReference type="AlphaFoldDB" id="A0A0K0X209"/>
<dbReference type="OrthoDB" id="309899at2"/>
<gene>
    <name evidence="12" type="ORF">AFA91_05755</name>
</gene>
<dbReference type="RefSeq" id="WP_049743877.1">
    <property type="nucleotide sequence ID" value="NZ_CP012150.1"/>
</dbReference>
<evidence type="ECO:0000256" key="8">
    <source>
        <dbReference type="PIRSR" id="PIRSR001100-1"/>
    </source>
</evidence>
<organism evidence="12 13">
    <name type="scientific">Mycolicibacterium goodii</name>
    <name type="common">Mycobacterium goodii</name>
    <dbReference type="NCBI Taxonomy" id="134601"/>
    <lineage>
        <taxon>Bacteria</taxon>
        <taxon>Bacillati</taxon>
        <taxon>Actinomycetota</taxon>
        <taxon>Actinomycetes</taxon>
        <taxon>Mycobacteriales</taxon>
        <taxon>Mycobacteriaceae</taxon>
        <taxon>Mycolicibacterium</taxon>
    </lineage>
</organism>
<dbReference type="PANTHER" id="PTHR34876">
    <property type="match status" value="1"/>
</dbReference>
<feature type="signal peptide" evidence="11">
    <location>
        <begin position="1"/>
        <end position="29"/>
    </location>
</feature>
<dbReference type="Gene3D" id="3.20.20.40">
    <property type="entry name" value="1, 4-beta cellobiohydrolase"/>
    <property type="match status" value="1"/>
</dbReference>
<feature type="binding site" evidence="9">
    <location>
        <position position="202"/>
    </location>
    <ligand>
        <name>substrate</name>
    </ligand>
</feature>
<feature type="binding site" evidence="9">
    <location>
        <position position="269"/>
    </location>
    <ligand>
        <name>substrate</name>
    </ligand>
</feature>
<feature type="active site" description="Proton donor" evidence="8 10">
    <location>
        <position position="158"/>
    </location>
</feature>